<feature type="transmembrane region" description="Helical" evidence="2">
    <location>
        <begin position="125"/>
        <end position="143"/>
    </location>
</feature>
<evidence type="ECO:0000313" key="3">
    <source>
        <dbReference type="EMBL" id="KAG7544340.1"/>
    </source>
</evidence>
<evidence type="ECO:0000313" key="4">
    <source>
        <dbReference type="Proteomes" id="UP000812966"/>
    </source>
</evidence>
<gene>
    <name evidence="3" type="ORF">FFLO_03301</name>
</gene>
<feature type="region of interest" description="Disordered" evidence="1">
    <location>
        <begin position="485"/>
        <end position="512"/>
    </location>
</feature>
<feature type="region of interest" description="Disordered" evidence="1">
    <location>
        <begin position="66"/>
        <end position="87"/>
    </location>
</feature>
<proteinExistence type="predicted"/>
<dbReference type="AlphaFoldDB" id="A0A8K0NND7"/>
<dbReference type="EMBL" id="JABELV010000059">
    <property type="protein sequence ID" value="KAG7544340.1"/>
    <property type="molecule type" value="Genomic_DNA"/>
</dbReference>
<comment type="caution">
    <text evidence="3">The sequence shown here is derived from an EMBL/GenBank/DDBJ whole genome shotgun (WGS) entry which is preliminary data.</text>
</comment>
<evidence type="ECO:0000256" key="2">
    <source>
        <dbReference type="SAM" id="Phobius"/>
    </source>
</evidence>
<organism evidence="3 4">
    <name type="scientific">Filobasidium floriforme</name>
    <dbReference type="NCBI Taxonomy" id="5210"/>
    <lineage>
        <taxon>Eukaryota</taxon>
        <taxon>Fungi</taxon>
        <taxon>Dikarya</taxon>
        <taxon>Basidiomycota</taxon>
        <taxon>Agaricomycotina</taxon>
        <taxon>Tremellomycetes</taxon>
        <taxon>Filobasidiales</taxon>
        <taxon>Filobasidiaceae</taxon>
        <taxon>Filobasidium</taxon>
    </lineage>
</organism>
<keyword evidence="2" id="KW-1133">Transmembrane helix</keyword>
<name>A0A8K0NND7_9TREE</name>
<dbReference type="Proteomes" id="UP000812966">
    <property type="component" value="Unassembled WGS sequence"/>
</dbReference>
<feature type="region of interest" description="Disordered" evidence="1">
    <location>
        <begin position="1"/>
        <end position="45"/>
    </location>
</feature>
<evidence type="ECO:0000256" key="1">
    <source>
        <dbReference type="SAM" id="MobiDB-lite"/>
    </source>
</evidence>
<feature type="compositionally biased region" description="Basic and acidic residues" evidence="1">
    <location>
        <begin position="494"/>
        <end position="505"/>
    </location>
</feature>
<sequence>MTSPSTLRYGGSSGSSPRPRKVRRGLSAASPRKTATRSVWVEEQDVEDDEMEGSFIGSQAKISRQVASPSRKAVRALPPKTNTAPRQRRPALADTLSFLLVPLDLLNRILSTLLSPILAHVVNSVVLFGLGFLALYFLLPFLISRLKSGFFGSLHVLWNLARGNGTGLSWSSLRSPSLDLLRGGLPSVCGSIYLPFICSKRKSENGYDVGKVARALHKEAQNAQNIFESVISLGTGGVENGLYHTKMWELASAIKIGSHLPDKDKVGSELMALGDMSRDLSDEISSLYAQTNNAFSWIANDFDRLNRLLLTSDPKPTPKQLEAMIHKVMLRTQEKFDTLYLATEKALPAADRASTIGGGLMHEMMGEAHRLGWEVREAPRWKDWVDVAKEAAVGIKEPSKREMLKTDLALSQMTVDNLKDIRSGLENTLRLLRLHRTHVGSFSSSMMGFHLGSGGFGGDDGEDDEFGLGAEAELEVLSKVIDQMKMAVQQGRQPNRDREQQHQHISDSSSDA</sequence>
<keyword evidence="4" id="KW-1185">Reference proteome</keyword>
<accession>A0A8K0NND7</accession>
<reference evidence="3" key="1">
    <citation type="submission" date="2020-04" db="EMBL/GenBank/DDBJ databases">
        <title>Analysis of mating type loci in Filobasidium floriforme.</title>
        <authorList>
            <person name="Nowrousian M."/>
        </authorList>
    </citation>
    <scope>NUCLEOTIDE SEQUENCE</scope>
    <source>
        <strain evidence="3">CBS 6242</strain>
    </source>
</reference>
<protein>
    <submittedName>
        <fullName evidence="3">Uncharacterized protein</fullName>
    </submittedName>
</protein>
<dbReference type="OrthoDB" id="2526823at2759"/>
<keyword evidence="2" id="KW-0472">Membrane</keyword>
<keyword evidence="2" id="KW-0812">Transmembrane</keyword>